<comment type="caution">
    <text evidence="1">The sequence shown here is derived from an EMBL/GenBank/DDBJ whole genome shotgun (WGS) entry which is preliminary data.</text>
</comment>
<sequence length="80" mass="8940">MEENKKINDLKSQLAIVKSDRDIKGQIALAVIATCIKITHLGKDNTLEDAKDIIHKDFKELTKSLCIANHPMEEIVKGLV</sequence>
<organism evidence="1 2">
    <name type="scientific">Clostridium muellerianum</name>
    <dbReference type="NCBI Taxonomy" id="2716538"/>
    <lineage>
        <taxon>Bacteria</taxon>
        <taxon>Bacillati</taxon>
        <taxon>Bacillota</taxon>
        <taxon>Clostridia</taxon>
        <taxon>Eubacteriales</taxon>
        <taxon>Clostridiaceae</taxon>
        <taxon>Clostridium</taxon>
    </lineage>
</organism>
<protein>
    <submittedName>
        <fullName evidence="1">Uncharacterized protein</fullName>
    </submittedName>
</protein>
<reference evidence="1 2" key="2">
    <citation type="submission" date="2020-06" db="EMBL/GenBank/DDBJ databases">
        <title>Complete Genome Sequence of Clostridium muelleri sp. nov. P21T, an Acid-Alcohol Producing Acetogen Isolated from Old Hay.</title>
        <authorList>
            <person name="Duncan K.E."/>
            <person name="Tanner R.S."/>
        </authorList>
    </citation>
    <scope>NUCLEOTIDE SEQUENCE [LARGE SCALE GENOMIC DNA]</scope>
    <source>
        <strain evidence="1 2">P21</strain>
    </source>
</reference>
<dbReference type="Proteomes" id="UP000537131">
    <property type="component" value="Unassembled WGS sequence"/>
</dbReference>
<dbReference type="RefSeq" id="WP_169300061.1">
    <property type="nucleotide sequence ID" value="NZ_JABBNI010000065.1"/>
</dbReference>
<dbReference type="AlphaFoldDB" id="A0A7Y0EL73"/>
<gene>
    <name evidence="1" type="ORF">HBE96_23155</name>
</gene>
<dbReference type="EMBL" id="JABBNI010000065">
    <property type="protein sequence ID" value="NMM65480.1"/>
    <property type="molecule type" value="Genomic_DNA"/>
</dbReference>
<keyword evidence="2" id="KW-1185">Reference proteome</keyword>
<name>A0A7Y0EL73_9CLOT</name>
<proteinExistence type="predicted"/>
<evidence type="ECO:0000313" key="2">
    <source>
        <dbReference type="Proteomes" id="UP000537131"/>
    </source>
</evidence>
<accession>A0A7Y0EL73</accession>
<evidence type="ECO:0000313" key="1">
    <source>
        <dbReference type="EMBL" id="NMM65480.1"/>
    </source>
</evidence>
<reference evidence="1 2" key="1">
    <citation type="submission" date="2020-04" db="EMBL/GenBank/DDBJ databases">
        <authorList>
            <person name="Doyle D.A."/>
        </authorList>
    </citation>
    <scope>NUCLEOTIDE SEQUENCE [LARGE SCALE GENOMIC DNA]</scope>
    <source>
        <strain evidence="1 2">P21</strain>
    </source>
</reference>